<protein>
    <recommendedName>
        <fullName evidence="3">Fe-S cluster assembly protein HesB</fullName>
    </recommendedName>
</protein>
<evidence type="ECO:0000313" key="1">
    <source>
        <dbReference type="EMBL" id="MBR7825010.1"/>
    </source>
</evidence>
<dbReference type="Proteomes" id="UP000676325">
    <property type="component" value="Unassembled WGS sequence"/>
</dbReference>
<dbReference type="AlphaFoldDB" id="A0A941E7S4"/>
<dbReference type="EMBL" id="JAGSOH010000003">
    <property type="protein sequence ID" value="MBR7825010.1"/>
    <property type="molecule type" value="Genomic_DNA"/>
</dbReference>
<dbReference type="RefSeq" id="WP_212516172.1">
    <property type="nucleotide sequence ID" value="NZ_JAGSOH010000003.1"/>
</dbReference>
<organism evidence="1 2">
    <name type="scientific">Actinospica acidithermotolerans</name>
    <dbReference type="NCBI Taxonomy" id="2828514"/>
    <lineage>
        <taxon>Bacteria</taxon>
        <taxon>Bacillati</taxon>
        <taxon>Actinomycetota</taxon>
        <taxon>Actinomycetes</taxon>
        <taxon>Catenulisporales</taxon>
        <taxon>Actinospicaceae</taxon>
        <taxon>Actinospica</taxon>
    </lineage>
</organism>
<name>A0A941E7S4_9ACTN</name>
<proteinExistence type="predicted"/>
<evidence type="ECO:0008006" key="3">
    <source>
        <dbReference type="Google" id="ProtNLM"/>
    </source>
</evidence>
<reference evidence="1" key="1">
    <citation type="submission" date="2021-04" db="EMBL/GenBank/DDBJ databases">
        <title>Genome based classification of Actinospica acidithermotolerans sp. nov., an actinobacterium isolated from an Indonesian hot spring.</title>
        <authorList>
            <person name="Kusuma A.B."/>
            <person name="Putra K.E."/>
            <person name="Nafisah S."/>
            <person name="Loh J."/>
            <person name="Nouioui I."/>
            <person name="Goodfellow M."/>
        </authorList>
    </citation>
    <scope>NUCLEOTIDE SEQUENCE</scope>
    <source>
        <strain evidence="1">MGRD01-02</strain>
    </source>
</reference>
<accession>A0A941E7S4</accession>
<gene>
    <name evidence="1" type="ORF">KDK95_01740</name>
</gene>
<comment type="caution">
    <text evidence="1">The sequence shown here is derived from an EMBL/GenBank/DDBJ whole genome shotgun (WGS) entry which is preliminary data.</text>
</comment>
<evidence type="ECO:0000313" key="2">
    <source>
        <dbReference type="Proteomes" id="UP000676325"/>
    </source>
</evidence>
<keyword evidence="2" id="KW-1185">Reference proteome</keyword>
<sequence>MLVTDTAAELIDELTDRPGVVQSLGLRITAGAGAGAGADGDGGEQADAGRTDGAQFAFAVTDCPGPLDEVLPVRGGRLYLDAAVADGPTDKILDARRSDDGQIVFHIGGERIG</sequence>